<keyword evidence="1" id="KW-0175">Coiled coil</keyword>
<evidence type="ECO:0000313" key="3">
    <source>
        <dbReference type="EMBL" id="KAG6638927.1"/>
    </source>
</evidence>
<evidence type="ECO:0000256" key="1">
    <source>
        <dbReference type="SAM" id="Coils"/>
    </source>
</evidence>
<dbReference type="EMBL" id="CM031818">
    <property type="protein sequence ID" value="KAG6638927.1"/>
    <property type="molecule type" value="Genomic_DNA"/>
</dbReference>
<evidence type="ECO:0000313" key="4">
    <source>
        <dbReference type="Proteomes" id="UP000811609"/>
    </source>
</evidence>
<dbReference type="Proteomes" id="UP000811609">
    <property type="component" value="Chromosome 10"/>
</dbReference>
<feature type="coiled-coil region" evidence="1">
    <location>
        <begin position="236"/>
        <end position="284"/>
    </location>
</feature>
<organism evidence="3 4">
    <name type="scientific">Carya illinoinensis</name>
    <name type="common">Pecan</name>
    <dbReference type="NCBI Taxonomy" id="32201"/>
    <lineage>
        <taxon>Eukaryota</taxon>
        <taxon>Viridiplantae</taxon>
        <taxon>Streptophyta</taxon>
        <taxon>Embryophyta</taxon>
        <taxon>Tracheophyta</taxon>
        <taxon>Spermatophyta</taxon>
        <taxon>Magnoliopsida</taxon>
        <taxon>eudicotyledons</taxon>
        <taxon>Gunneridae</taxon>
        <taxon>Pentapetalae</taxon>
        <taxon>rosids</taxon>
        <taxon>fabids</taxon>
        <taxon>Fagales</taxon>
        <taxon>Juglandaceae</taxon>
        <taxon>Carya</taxon>
    </lineage>
</organism>
<keyword evidence="4" id="KW-1185">Reference proteome</keyword>
<dbReference type="AlphaFoldDB" id="A0A8T1PCZ9"/>
<protein>
    <submittedName>
        <fullName evidence="3">Uncharacterized protein</fullName>
    </submittedName>
</protein>
<accession>A0A8T1PCZ9</accession>
<gene>
    <name evidence="3" type="ORF">CIPAW_10G065700</name>
</gene>
<proteinExistence type="predicted"/>
<dbReference type="PANTHER" id="PTHR33499:SF11">
    <property type="entry name" value="NO APICAL MERISTEM-ASSOCIATED C-TERMINAL DOMAIN-CONTAINING PROTEIN"/>
    <property type="match status" value="1"/>
</dbReference>
<name>A0A8T1PCZ9_CARIL</name>
<sequence length="305" mass="34933">MPPKRKRTREPSPPLSESPCASPTNNGGPPLPEPEQAWLASYVGTLTRTYAPMATSSWAKVSQDVKDHIKNRCLDEFELNFGRWEDRLTIEELMSNAFRRYKGRCHAHYQKFSTTIEARQNPFQAMPPNEWEKVCDVFEDPAYQQEENPTDYDLTQLYAKAHKNRDGVWSNPEVEANYDKMISLKDTVADPSDESSVNDVQIFSQVLGSRSGYLRGLRRCVKPFSTSSSSSKAISKDDKTKKLEEAALEIERLKSKEKELLTRLDQAADLEARLEERLQLNNQKMFEQFQLMMSQNPIPPPPPQS</sequence>
<reference evidence="3" key="1">
    <citation type="submission" date="2020-12" db="EMBL/GenBank/DDBJ databases">
        <title>WGS assembly of Carya illinoinensis cv. Pawnee.</title>
        <authorList>
            <person name="Platts A."/>
            <person name="Shu S."/>
            <person name="Wright S."/>
            <person name="Barry K."/>
            <person name="Edger P."/>
            <person name="Pires J.C."/>
            <person name="Schmutz J."/>
        </authorList>
    </citation>
    <scope>NUCLEOTIDE SEQUENCE</scope>
    <source>
        <tissue evidence="3">Leaf</tissue>
    </source>
</reference>
<feature type="region of interest" description="Disordered" evidence="2">
    <location>
        <begin position="1"/>
        <end position="35"/>
    </location>
</feature>
<evidence type="ECO:0000256" key="2">
    <source>
        <dbReference type="SAM" id="MobiDB-lite"/>
    </source>
</evidence>
<dbReference type="PANTHER" id="PTHR33499">
    <property type="entry name" value="OS12G0282400 PROTEIN-RELATED"/>
    <property type="match status" value="1"/>
</dbReference>
<comment type="caution">
    <text evidence="3">The sequence shown here is derived from an EMBL/GenBank/DDBJ whole genome shotgun (WGS) entry which is preliminary data.</text>
</comment>